<protein>
    <submittedName>
        <fullName evidence="1">Uncharacterized protein</fullName>
    </submittedName>
</protein>
<gene>
    <name evidence="1" type="ORF">O6H91_21G035100</name>
</gene>
<evidence type="ECO:0000313" key="2">
    <source>
        <dbReference type="Proteomes" id="UP001162992"/>
    </source>
</evidence>
<dbReference type="EMBL" id="CM055112">
    <property type="protein sequence ID" value="KAJ7517682.1"/>
    <property type="molecule type" value="Genomic_DNA"/>
</dbReference>
<sequence length="193" mass="22250">METEEKPVLNGEKHVVDYPRYTYECEGHIQALASVHRIIVKQRKGRFFKIFWLTLMLCSFLLIFNSIFVSQVINGLECIFLLSTLIVRMFQKNEVTEEAVILMPMLGVQLETSYHSGKVMRRFLPMQKILAAVINEAVTPTTCYFYLALLVREKSELTLVFQEVRPPLDVLISIWKALNDATNFQPNYPASIG</sequence>
<dbReference type="Proteomes" id="UP001162992">
    <property type="component" value="Chromosome 21"/>
</dbReference>
<organism evidence="1 2">
    <name type="scientific">Diphasiastrum complanatum</name>
    <name type="common">Issler's clubmoss</name>
    <name type="synonym">Lycopodium complanatum</name>
    <dbReference type="NCBI Taxonomy" id="34168"/>
    <lineage>
        <taxon>Eukaryota</taxon>
        <taxon>Viridiplantae</taxon>
        <taxon>Streptophyta</taxon>
        <taxon>Embryophyta</taxon>
        <taxon>Tracheophyta</taxon>
        <taxon>Lycopodiopsida</taxon>
        <taxon>Lycopodiales</taxon>
        <taxon>Lycopodiaceae</taxon>
        <taxon>Lycopodioideae</taxon>
        <taxon>Diphasiastrum</taxon>
    </lineage>
</organism>
<proteinExistence type="predicted"/>
<keyword evidence="2" id="KW-1185">Reference proteome</keyword>
<evidence type="ECO:0000313" key="1">
    <source>
        <dbReference type="EMBL" id="KAJ7517682.1"/>
    </source>
</evidence>
<reference evidence="2" key="1">
    <citation type="journal article" date="2024" name="Proc. Natl. Acad. Sci. U.S.A.">
        <title>Extraordinary preservation of gene collinearity over three hundred million years revealed in homosporous lycophytes.</title>
        <authorList>
            <person name="Li C."/>
            <person name="Wickell D."/>
            <person name="Kuo L.Y."/>
            <person name="Chen X."/>
            <person name="Nie B."/>
            <person name="Liao X."/>
            <person name="Peng D."/>
            <person name="Ji J."/>
            <person name="Jenkins J."/>
            <person name="Williams M."/>
            <person name="Shu S."/>
            <person name="Plott C."/>
            <person name="Barry K."/>
            <person name="Rajasekar S."/>
            <person name="Grimwood J."/>
            <person name="Han X."/>
            <person name="Sun S."/>
            <person name="Hou Z."/>
            <person name="He W."/>
            <person name="Dai G."/>
            <person name="Sun C."/>
            <person name="Schmutz J."/>
            <person name="Leebens-Mack J.H."/>
            <person name="Li F.W."/>
            <person name="Wang L."/>
        </authorList>
    </citation>
    <scope>NUCLEOTIDE SEQUENCE [LARGE SCALE GENOMIC DNA]</scope>
    <source>
        <strain evidence="2">cv. PW_Plant_1</strain>
    </source>
</reference>
<name>A0ACC2AKP1_DIPCM</name>
<comment type="caution">
    <text evidence="1">The sequence shown here is derived from an EMBL/GenBank/DDBJ whole genome shotgun (WGS) entry which is preliminary data.</text>
</comment>
<accession>A0ACC2AKP1</accession>